<gene>
    <name evidence="3" type="ORF">PIGHUM_01935</name>
</gene>
<comment type="similarity">
    <text evidence="1">Belongs to the UPF0065 (bug) family.</text>
</comment>
<dbReference type="InterPro" id="IPR005064">
    <property type="entry name" value="BUG"/>
</dbReference>
<evidence type="ECO:0000256" key="1">
    <source>
        <dbReference type="ARBA" id="ARBA00006987"/>
    </source>
</evidence>
<protein>
    <submittedName>
        <fullName evidence="3">Tripartite tricarboxylate transporter family receptor</fullName>
    </submittedName>
</protein>
<dbReference type="Gene3D" id="3.40.190.10">
    <property type="entry name" value="Periplasmic binding protein-like II"/>
    <property type="match status" value="1"/>
</dbReference>
<dbReference type="SUPFAM" id="SSF53850">
    <property type="entry name" value="Periplasmic binding protein-like II"/>
    <property type="match status" value="1"/>
</dbReference>
<reference evidence="3 4" key="1">
    <citation type="submission" date="2018-10" db="EMBL/GenBank/DDBJ databases">
        <authorList>
            <person name="Criscuolo A."/>
        </authorList>
    </citation>
    <scope>NUCLEOTIDE SEQUENCE [LARGE SCALE GENOMIC DNA]</scope>
    <source>
        <strain evidence="3">DnA1</strain>
    </source>
</reference>
<dbReference type="AlphaFoldDB" id="A0A3P4B2D7"/>
<dbReference type="OrthoDB" id="8879794at2"/>
<keyword evidence="2" id="KW-0732">Signal</keyword>
<evidence type="ECO:0000256" key="2">
    <source>
        <dbReference type="SAM" id="SignalP"/>
    </source>
</evidence>
<dbReference type="Proteomes" id="UP000277294">
    <property type="component" value="Unassembled WGS sequence"/>
</dbReference>
<keyword evidence="3" id="KW-0675">Receptor</keyword>
<sequence>MISLKTLAWSSAIPLLAAGLAGAHAGDWPERPVKLVVSHAPGSSTDIVARYVASRLAQTWRQPIVIENRPGGQNIIGAQAAARAAPDGYTLFYGTTGAITSNAYTIKKLPYDPAADFVPIRFIAYSPFMVAASPALPAADLKEALSRSRQHPGSLRVATEGAKTFSGILGSAIAALAQADWVAVPYSKSSEALQDTMAGRADLVILPAAVVAPHIETGRLRVLAVSTASRLANAPSIPALGETLPGFGMAGWHMLMAPAGTPAAIVNRLNQELNAVLAKPEVAAHLASLGMAAAPELASIADNQAFLKRERDTWAGVVEQIGLQPE</sequence>
<dbReference type="EMBL" id="UWPJ01000016">
    <property type="protein sequence ID" value="VCU69870.1"/>
    <property type="molecule type" value="Genomic_DNA"/>
</dbReference>
<dbReference type="Gene3D" id="3.40.190.150">
    <property type="entry name" value="Bordetella uptake gene, domain 1"/>
    <property type="match status" value="1"/>
</dbReference>
<evidence type="ECO:0000313" key="4">
    <source>
        <dbReference type="Proteomes" id="UP000277294"/>
    </source>
</evidence>
<keyword evidence="4" id="KW-1185">Reference proteome</keyword>
<dbReference type="CDD" id="cd07012">
    <property type="entry name" value="PBP2_Bug_TTT"/>
    <property type="match status" value="1"/>
</dbReference>
<organism evidence="3 4">
    <name type="scientific">Pigmentiphaga humi</name>
    <dbReference type="NCBI Taxonomy" id="2478468"/>
    <lineage>
        <taxon>Bacteria</taxon>
        <taxon>Pseudomonadati</taxon>
        <taxon>Pseudomonadota</taxon>
        <taxon>Betaproteobacteria</taxon>
        <taxon>Burkholderiales</taxon>
        <taxon>Alcaligenaceae</taxon>
        <taxon>Pigmentiphaga</taxon>
    </lineage>
</organism>
<proteinExistence type="inferred from homology"/>
<feature type="chain" id="PRO_5018213321" evidence="2">
    <location>
        <begin position="26"/>
        <end position="326"/>
    </location>
</feature>
<dbReference type="RefSeq" id="WP_160142227.1">
    <property type="nucleotide sequence ID" value="NZ_UWPJ01000016.1"/>
</dbReference>
<feature type="signal peptide" evidence="2">
    <location>
        <begin position="1"/>
        <end position="25"/>
    </location>
</feature>
<accession>A0A3P4B2D7</accession>
<name>A0A3P4B2D7_9BURK</name>
<dbReference type="PIRSF" id="PIRSF017082">
    <property type="entry name" value="YflP"/>
    <property type="match status" value="1"/>
</dbReference>
<dbReference type="Pfam" id="PF03401">
    <property type="entry name" value="TctC"/>
    <property type="match status" value="1"/>
</dbReference>
<dbReference type="PANTHER" id="PTHR42928">
    <property type="entry name" value="TRICARBOXYLATE-BINDING PROTEIN"/>
    <property type="match status" value="1"/>
</dbReference>
<dbReference type="InterPro" id="IPR042100">
    <property type="entry name" value="Bug_dom1"/>
</dbReference>
<evidence type="ECO:0000313" key="3">
    <source>
        <dbReference type="EMBL" id="VCU69870.1"/>
    </source>
</evidence>
<dbReference type="PANTHER" id="PTHR42928:SF5">
    <property type="entry name" value="BLR1237 PROTEIN"/>
    <property type="match status" value="1"/>
</dbReference>